<feature type="domain" description="Tetracyclin repressor-like C-terminal" evidence="1">
    <location>
        <begin position="84"/>
        <end position="210"/>
    </location>
</feature>
<proteinExistence type="predicted"/>
<dbReference type="Gene3D" id="1.10.357.10">
    <property type="entry name" value="Tetracycline Repressor, domain 2"/>
    <property type="match status" value="1"/>
</dbReference>
<protein>
    <submittedName>
        <fullName evidence="2">TetR/AcrR family transcriptional regulator</fullName>
    </submittedName>
</protein>
<dbReference type="RefSeq" id="WP_240574599.1">
    <property type="nucleotide sequence ID" value="NZ_CP136709.1"/>
</dbReference>
<reference evidence="2" key="1">
    <citation type="submission" date="2022-02" db="EMBL/GenBank/DDBJ databases">
        <title>Aestuariibaculum sp., a marine bacterium isolated from sediment in Guangxi.</title>
        <authorList>
            <person name="Ying J."/>
        </authorList>
    </citation>
    <scope>NUCLEOTIDE SEQUENCE</scope>
    <source>
        <strain evidence="2">L182</strain>
    </source>
</reference>
<dbReference type="Proteomes" id="UP001156141">
    <property type="component" value="Unassembled WGS sequence"/>
</dbReference>
<evidence type="ECO:0000313" key="3">
    <source>
        <dbReference type="Proteomes" id="UP001156141"/>
    </source>
</evidence>
<dbReference type="EMBL" id="JAKVQD010000005">
    <property type="protein sequence ID" value="MCH4553520.1"/>
    <property type="molecule type" value="Genomic_DNA"/>
</dbReference>
<gene>
    <name evidence="2" type="ORF">MKW35_12900</name>
</gene>
<dbReference type="SUPFAM" id="SSF48498">
    <property type="entry name" value="Tetracyclin repressor-like, C-terminal domain"/>
    <property type="match status" value="1"/>
</dbReference>
<name>A0ABS9RKN6_9FLAO</name>
<dbReference type="InterPro" id="IPR036271">
    <property type="entry name" value="Tet_transcr_reg_TetR-rel_C_sf"/>
</dbReference>
<accession>A0ABS9RKN6</accession>
<evidence type="ECO:0000313" key="2">
    <source>
        <dbReference type="EMBL" id="MCH4553520.1"/>
    </source>
</evidence>
<dbReference type="InterPro" id="IPR041673">
    <property type="entry name" value="TetR_C_23"/>
</dbReference>
<dbReference type="Pfam" id="PF17931">
    <property type="entry name" value="TetR_C_23"/>
    <property type="match status" value="1"/>
</dbReference>
<sequence>MAKKKSISKEDFMSYYMNYVLEHNARPKTIFSLCKVMGTEEPLFYGFFGSFEGLEKGIFNQFYVNTKTLLEKAPDFRAFDSRDKLLSFYYTFFEILTANRSFVVFMLDGYKTDLKRLKVLSTLRQSFIEFIEDLNIETIETKQKDIDKFQQKALTESAWFQLVVTIEFWLNDTSAKFEKTDIFIEKSVNTSFDIINTTPIKSIIDLGKFLFKEKVQMS</sequence>
<comment type="caution">
    <text evidence="2">The sequence shown here is derived from an EMBL/GenBank/DDBJ whole genome shotgun (WGS) entry which is preliminary data.</text>
</comment>
<evidence type="ECO:0000259" key="1">
    <source>
        <dbReference type="Pfam" id="PF17931"/>
    </source>
</evidence>
<organism evidence="2 3">
    <name type="scientific">Aestuariibaculum lutulentum</name>
    <dbReference type="NCBI Taxonomy" id="2920935"/>
    <lineage>
        <taxon>Bacteria</taxon>
        <taxon>Pseudomonadati</taxon>
        <taxon>Bacteroidota</taxon>
        <taxon>Flavobacteriia</taxon>
        <taxon>Flavobacteriales</taxon>
        <taxon>Flavobacteriaceae</taxon>
    </lineage>
</organism>
<keyword evidence="3" id="KW-1185">Reference proteome</keyword>